<keyword evidence="6" id="KW-0808">Transferase</keyword>
<evidence type="ECO:0000256" key="3">
    <source>
        <dbReference type="ARBA" id="ARBA00006191"/>
    </source>
</evidence>
<evidence type="ECO:0000256" key="11">
    <source>
        <dbReference type="ARBA" id="ARBA00023157"/>
    </source>
</evidence>
<feature type="region of interest" description="Disordered" evidence="13">
    <location>
        <begin position="384"/>
        <end position="403"/>
    </location>
</feature>
<dbReference type="GO" id="GO:0061708">
    <property type="term" value="F:tRNA-5-taurinomethyluridine 2-sulfurtransferase"/>
    <property type="evidence" value="ECO:0007669"/>
    <property type="project" value="UniProtKB-EC"/>
</dbReference>
<gene>
    <name evidence="16" type="ORF">HPB48_000589</name>
</gene>
<evidence type="ECO:0000256" key="6">
    <source>
        <dbReference type="ARBA" id="ARBA00022679"/>
    </source>
</evidence>
<feature type="compositionally biased region" description="Basic residues" evidence="13">
    <location>
        <begin position="393"/>
        <end position="403"/>
    </location>
</feature>
<dbReference type="GO" id="GO:0005739">
    <property type="term" value="C:mitochondrion"/>
    <property type="evidence" value="ECO:0007669"/>
    <property type="project" value="UniProtKB-SubCell"/>
</dbReference>
<keyword evidence="17" id="KW-1185">Reference proteome</keyword>
<dbReference type="EMBL" id="JABSTR010000002">
    <property type="protein sequence ID" value="KAH9364181.1"/>
    <property type="molecule type" value="Genomic_DNA"/>
</dbReference>
<comment type="function">
    <text evidence="1">Catalyzes the 2-thiolation of uridine at the wobble position (U34) of mitochondrial tRNA(Lys), tRNA(Glu) and tRNA(Gln). Required for the formation of 5-taurinomethyl-2-thiouridine (tm5s2U) of mitochondrial tRNA(Lys), tRNA(Glu), and tRNA(Gln) at the wobble position. ATP is required to activate the C2 atom of the wobble base.</text>
</comment>
<dbReference type="GO" id="GO:0000049">
    <property type="term" value="F:tRNA binding"/>
    <property type="evidence" value="ECO:0007669"/>
    <property type="project" value="UniProtKB-KW"/>
</dbReference>
<dbReference type="CDD" id="cd01998">
    <property type="entry name" value="MnmA_TRMU-like"/>
    <property type="match status" value="1"/>
</dbReference>
<dbReference type="NCBIfam" id="TIGR00420">
    <property type="entry name" value="trmU"/>
    <property type="match status" value="1"/>
</dbReference>
<dbReference type="Gene3D" id="2.40.30.10">
    <property type="entry name" value="Translation factors"/>
    <property type="match status" value="1"/>
</dbReference>
<dbReference type="InterPro" id="IPR046885">
    <property type="entry name" value="MnmA-like_C"/>
</dbReference>
<dbReference type="VEuPathDB" id="VectorBase:HLOH_043926"/>
<reference evidence="16 17" key="1">
    <citation type="journal article" date="2020" name="Cell">
        <title>Large-Scale Comparative Analyses of Tick Genomes Elucidate Their Genetic Diversity and Vector Capacities.</title>
        <authorList>
            <consortium name="Tick Genome and Microbiome Consortium (TIGMIC)"/>
            <person name="Jia N."/>
            <person name="Wang J."/>
            <person name="Shi W."/>
            <person name="Du L."/>
            <person name="Sun Y."/>
            <person name="Zhan W."/>
            <person name="Jiang J.F."/>
            <person name="Wang Q."/>
            <person name="Zhang B."/>
            <person name="Ji P."/>
            <person name="Bell-Sakyi L."/>
            <person name="Cui X.M."/>
            <person name="Yuan T.T."/>
            <person name="Jiang B.G."/>
            <person name="Yang W.F."/>
            <person name="Lam T.T."/>
            <person name="Chang Q.C."/>
            <person name="Ding S.J."/>
            <person name="Wang X.J."/>
            <person name="Zhu J.G."/>
            <person name="Ruan X.D."/>
            <person name="Zhao L."/>
            <person name="Wei J.T."/>
            <person name="Ye R.Z."/>
            <person name="Que T.C."/>
            <person name="Du C.H."/>
            <person name="Zhou Y.H."/>
            <person name="Cheng J.X."/>
            <person name="Dai P.F."/>
            <person name="Guo W.B."/>
            <person name="Han X.H."/>
            <person name="Huang E.J."/>
            <person name="Li L.F."/>
            <person name="Wei W."/>
            <person name="Gao Y.C."/>
            <person name="Liu J.Z."/>
            <person name="Shao H.Z."/>
            <person name="Wang X."/>
            <person name="Wang C.C."/>
            <person name="Yang T.C."/>
            <person name="Huo Q.B."/>
            <person name="Li W."/>
            <person name="Chen H.Y."/>
            <person name="Chen S.E."/>
            <person name="Zhou L.G."/>
            <person name="Ni X.B."/>
            <person name="Tian J.H."/>
            <person name="Sheng Y."/>
            <person name="Liu T."/>
            <person name="Pan Y.S."/>
            <person name="Xia L.Y."/>
            <person name="Li J."/>
            <person name="Zhao F."/>
            <person name="Cao W.C."/>
        </authorList>
    </citation>
    <scope>NUCLEOTIDE SEQUENCE [LARGE SCALE GENOMIC DNA]</scope>
    <source>
        <strain evidence="16">HaeL-2018</strain>
    </source>
</reference>
<feature type="domain" description="tRNA-specific 2-thiouridylase MnmA-like central" evidence="15">
    <location>
        <begin position="211"/>
        <end position="271"/>
    </location>
</feature>
<dbReference type="PANTHER" id="PTHR11933:SF5">
    <property type="entry name" value="MITOCHONDRIAL TRNA-SPECIFIC 2-THIOURIDYLASE 1"/>
    <property type="match status" value="1"/>
</dbReference>
<evidence type="ECO:0000256" key="4">
    <source>
        <dbReference type="ARBA" id="ARBA00011953"/>
    </source>
</evidence>
<dbReference type="Pfam" id="PF03054">
    <property type="entry name" value="tRNA_Me_trans"/>
    <property type="match status" value="1"/>
</dbReference>
<dbReference type="OrthoDB" id="3685at2759"/>
<dbReference type="GO" id="GO:0005524">
    <property type="term" value="F:ATP binding"/>
    <property type="evidence" value="ECO:0007669"/>
    <property type="project" value="UniProtKB-KW"/>
</dbReference>
<dbReference type="Proteomes" id="UP000821853">
    <property type="component" value="Chromosome 10"/>
</dbReference>
<keyword evidence="9" id="KW-0067">ATP-binding</keyword>
<evidence type="ECO:0000256" key="12">
    <source>
        <dbReference type="ARBA" id="ARBA00049564"/>
    </source>
</evidence>
<evidence type="ECO:0000259" key="15">
    <source>
        <dbReference type="Pfam" id="PF20259"/>
    </source>
</evidence>
<dbReference type="InterPro" id="IPR004506">
    <property type="entry name" value="MnmA-like"/>
</dbReference>
<comment type="similarity">
    <text evidence="3">Belongs to the MnmA/TRMU family.</text>
</comment>
<evidence type="ECO:0000256" key="7">
    <source>
        <dbReference type="ARBA" id="ARBA00022694"/>
    </source>
</evidence>
<organism evidence="16 17">
    <name type="scientific">Haemaphysalis longicornis</name>
    <name type="common">Bush tick</name>
    <dbReference type="NCBI Taxonomy" id="44386"/>
    <lineage>
        <taxon>Eukaryota</taxon>
        <taxon>Metazoa</taxon>
        <taxon>Ecdysozoa</taxon>
        <taxon>Arthropoda</taxon>
        <taxon>Chelicerata</taxon>
        <taxon>Arachnida</taxon>
        <taxon>Acari</taxon>
        <taxon>Parasitiformes</taxon>
        <taxon>Ixodida</taxon>
        <taxon>Ixodoidea</taxon>
        <taxon>Ixodidae</taxon>
        <taxon>Haemaphysalinae</taxon>
        <taxon>Haemaphysalis</taxon>
    </lineage>
</organism>
<evidence type="ECO:0000256" key="8">
    <source>
        <dbReference type="ARBA" id="ARBA00022741"/>
    </source>
</evidence>
<dbReference type="InterPro" id="IPR014729">
    <property type="entry name" value="Rossmann-like_a/b/a_fold"/>
</dbReference>
<evidence type="ECO:0000256" key="1">
    <source>
        <dbReference type="ARBA" id="ARBA00003986"/>
    </source>
</evidence>
<evidence type="ECO:0000256" key="5">
    <source>
        <dbReference type="ARBA" id="ARBA00022555"/>
    </source>
</evidence>
<dbReference type="Gene3D" id="2.30.30.280">
    <property type="entry name" value="Adenine nucleotide alpha hydrolases-like domains"/>
    <property type="match status" value="1"/>
</dbReference>
<dbReference type="Pfam" id="PF20258">
    <property type="entry name" value="tRNA_Me_trans_C"/>
    <property type="match status" value="1"/>
</dbReference>
<keyword evidence="5" id="KW-0820">tRNA-binding</keyword>
<evidence type="ECO:0000256" key="2">
    <source>
        <dbReference type="ARBA" id="ARBA00004173"/>
    </source>
</evidence>
<keyword evidence="11" id="KW-1015">Disulfide bond</keyword>
<accession>A0A9J6FMA5</accession>
<evidence type="ECO:0000259" key="14">
    <source>
        <dbReference type="Pfam" id="PF20258"/>
    </source>
</evidence>
<evidence type="ECO:0000256" key="13">
    <source>
        <dbReference type="SAM" id="MobiDB-lite"/>
    </source>
</evidence>
<comment type="catalytic activity">
    <reaction evidence="12">
        <text>5-taurinomethyluridine(34) in tRNA + S-sulfanyl-L-cysteinyl-[protein] + AH2 + ATP = 5-taurinomethyl-2-thiouridine(34) in tRNA + L-cysteinyl-[protein] + A + AMP + diphosphate + H(+)</text>
        <dbReference type="Rhea" id="RHEA:47040"/>
        <dbReference type="Rhea" id="RHEA-COMP:10131"/>
        <dbReference type="Rhea" id="RHEA-COMP:11726"/>
        <dbReference type="Rhea" id="RHEA-COMP:11732"/>
        <dbReference type="Rhea" id="RHEA-COMP:11733"/>
        <dbReference type="ChEBI" id="CHEBI:13193"/>
        <dbReference type="ChEBI" id="CHEBI:15378"/>
        <dbReference type="ChEBI" id="CHEBI:17499"/>
        <dbReference type="ChEBI" id="CHEBI:29950"/>
        <dbReference type="ChEBI" id="CHEBI:30616"/>
        <dbReference type="ChEBI" id="CHEBI:33019"/>
        <dbReference type="ChEBI" id="CHEBI:61963"/>
        <dbReference type="ChEBI" id="CHEBI:87171"/>
        <dbReference type="ChEBI" id="CHEBI:87172"/>
        <dbReference type="ChEBI" id="CHEBI:456215"/>
        <dbReference type="EC" id="2.8.1.14"/>
    </reaction>
</comment>
<dbReference type="InterPro" id="IPR023382">
    <property type="entry name" value="MnmA-like_central_sf"/>
</dbReference>
<dbReference type="SUPFAM" id="SSF52402">
    <property type="entry name" value="Adenine nucleotide alpha hydrolases-like"/>
    <property type="match status" value="1"/>
</dbReference>
<keyword evidence="10" id="KW-0694">RNA-binding</keyword>
<dbReference type="AlphaFoldDB" id="A0A9J6FMA5"/>
<dbReference type="FunFam" id="3.40.50.620:FF:000104">
    <property type="entry name" value="Mitochondrial tRNA-specific 2-thiouridylase 1"/>
    <property type="match status" value="1"/>
</dbReference>
<dbReference type="GO" id="GO:0002143">
    <property type="term" value="P:tRNA wobble position uridine thiolation"/>
    <property type="evidence" value="ECO:0007669"/>
    <property type="project" value="TreeGrafter"/>
</dbReference>
<sequence length="403" mass="44600">MVVRKLGKVVCGVSGGVDSSVAAYLLKKRGYNVTGVFMRNWDSRDAGERCVLDAEESDAQFVCDHLGIPMKTVDFVKPYWHSVFTTMLEEYQRGWTPNPDVLCNRAIKFGVFHKYATERLGADFVATGHYARLRTLPDGRVQLVRGVDGVKDQSFFLAQVEQRALQRSLFPVGDLAKATVKEIASSIGLGKIAAKKESMGLCFIGKRDFRSFVEQYLEPREGSFVDMDTGKVVGTHSGVHSWTVGQRCHIGGVPSAYYVARLCPRTQQITVRDNITQPFTGARCTPMLRTGSARAHLFRASAVPDKPPAVRCLFKTQHRNGLAWCTVECPEASRAGPERLCGGLTVTLDEYHRAIAIGQFVVLYGEDGECYGSAKILGLGPSLHEEQEERQHQAHNHRSSVES</sequence>
<evidence type="ECO:0000313" key="17">
    <source>
        <dbReference type="Proteomes" id="UP000821853"/>
    </source>
</evidence>
<evidence type="ECO:0000256" key="9">
    <source>
        <dbReference type="ARBA" id="ARBA00022840"/>
    </source>
</evidence>
<dbReference type="OMA" id="LFMRNWN"/>
<keyword evidence="8" id="KW-0547">Nucleotide-binding</keyword>
<dbReference type="EC" id="2.8.1.14" evidence="4"/>
<feature type="domain" description="tRNA-specific 2-thiouridylase MnmA-like C-terminal" evidence="14">
    <location>
        <begin position="307"/>
        <end position="376"/>
    </location>
</feature>
<dbReference type="PANTHER" id="PTHR11933">
    <property type="entry name" value="TRNA 5-METHYLAMINOMETHYL-2-THIOURIDYLATE -METHYLTRANSFERASE"/>
    <property type="match status" value="1"/>
</dbReference>
<keyword evidence="7" id="KW-0819">tRNA processing</keyword>
<dbReference type="HAMAP" id="MF_00144">
    <property type="entry name" value="tRNA_thiouridyl_MnmA"/>
    <property type="match status" value="1"/>
</dbReference>
<name>A0A9J6FMA5_HAELO</name>
<evidence type="ECO:0000313" key="16">
    <source>
        <dbReference type="EMBL" id="KAH9364181.1"/>
    </source>
</evidence>
<dbReference type="NCBIfam" id="NF001138">
    <property type="entry name" value="PRK00143.1"/>
    <property type="match status" value="1"/>
</dbReference>
<protein>
    <recommendedName>
        <fullName evidence="4">tRNA-5-taurinomethyluridine 2-sulfurtransferase</fullName>
        <ecNumber evidence="4">2.8.1.14</ecNumber>
    </recommendedName>
</protein>
<dbReference type="InterPro" id="IPR046884">
    <property type="entry name" value="MnmA-like_central"/>
</dbReference>
<comment type="caution">
    <text evidence="16">The sequence shown here is derived from an EMBL/GenBank/DDBJ whole genome shotgun (WGS) entry which is preliminary data.</text>
</comment>
<proteinExistence type="inferred from homology"/>
<dbReference type="Pfam" id="PF20259">
    <property type="entry name" value="tRNA_Me_trans_M"/>
    <property type="match status" value="1"/>
</dbReference>
<comment type="subcellular location">
    <subcellularLocation>
        <location evidence="2">Mitochondrion</location>
    </subcellularLocation>
</comment>
<dbReference type="Gene3D" id="3.40.50.620">
    <property type="entry name" value="HUPs"/>
    <property type="match status" value="1"/>
</dbReference>
<evidence type="ECO:0000256" key="10">
    <source>
        <dbReference type="ARBA" id="ARBA00022884"/>
    </source>
</evidence>